<proteinExistence type="predicted"/>
<feature type="region of interest" description="Disordered" evidence="1">
    <location>
        <begin position="1040"/>
        <end position="1064"/>
    </location>
</feature>
<feature type="compositionally biased region" description="Basic and acidic residues" evidence="1">
    <location>
        <begin position="366"/>
        <end position="376"/>
    </location>
</feature>
<feature type="region of interest" description="Disordered" evidence="1">
    <location>
        <begin position="775"/>
        <end position="827"/>
    </location>
</feature>
<gene>
    <name evidence="2" type="primary">LOC106116726</name>
</gene>
<dbReference type="KEGG" id="pxu:106116726"/>
<feature type="compositionally biased region" description="Low complexity" evidence="1">
    <location>
        <begin position="804"/>
        <end position="827"/>
    </location>
</feature>
<dbReference type="Proteomes" id="UP000694872">
    <property type="component" value="Unplaced"/>
</dbReference>
<reference evidence="2" key="1">
    <citation type="submission" date="2025-08" db="UniProtKB">
        <authorList>
            <consortium name="RefSeq"/>
        </authorList>
    </citation>
    <scope>IDENTIFICATION</scope>
</reference>
<accession>A0AAJ6Z688</accession>
<feature type="compositionally biased region" description="Acidic residues" evidence="1">
    <location>
        <begin position="421"/>
        <end position="437"/>
    </location>
</feature>
<organism evidence="2">
    <name type="scientific">Papilio xuthus</name>
    <name type="common">Asian swallowtail butterfly</name>
    <dbReference type="NCBI Taxonomy" id="66420"/>
    <lineage>
        <taxon>Eukaryota</taxon>
        <taxon>Metazoa</taxon>
        <taxon>Ecdysozoa</taxon>
        <taxon>Arthropoda</taxon>
        <taxon>Hexapoda</taxon>
        <taxon>Insecta</taxon>
        <taxon>Pterygota</taxon>
        <taxon>Neoptera</taxon>
        <taxon>Endopterygota</taxon>
        <taxon>Lepidoptera</taxon>
        <taxon>Glossata</taxon>
        <taxon>Ditrysia</taxon>
        <taxon>Papilionoidea</taxon>
        <taxon>Papilionidae</taxon>
        <taxon>Papilioninae</taxon>
        <taxon>Papilio</taxon>
    </lineage>
</organism>
<feature type="region of interest" description="Disordered" evidence="1">
    <location>
        <begin position="1140"/>
        <end position="1207"/>
    </location>
</feature>
<feature type="compositionally biased region" description="Acidic residues" evidence="1">
    <location>
        <begin position="455"/>
        <end position="468"/>
    </location>
</feature>
<feature type="region of interest" description="Disordered" evidence="1">
    <location>
        <begin position="304"/>
        <end position="611"/>
    </location>
</feature>
<feature type="compositionally biased region" description="Polar residues" evidence="1">
    <location>
        <begin position="792"/>
        <end position="803"/>
    </location>
</feature>
<dbReference type="RefSeq" id="XP_013166146.1">
    <property type="nucleotide sequence ID" value="XM_013310692.1"/>
</dbReference>
<sequence length="1225" mass="140421">MNPPSQLYGAMNKERKPFTYTPGGIDLSQIKSERMAQRLLRNAMDQGVPEQPTSHLQSPPTPTAINVPNFNCLPVQVFPTFPLPSNPKSLLKTRSNQQKEPCLQDIPNSEQLKTNVNQFGIKQCYENNNKNISNYNQLNNENKNNDQSSPLHEYTPPIVRSYPYYETSEYADASSPKCYVPTEIKSYEDDQYKYNDSINNKTSFTYEPSVTNTSDTTLRPLLTSTYTMEKNIPKTLEEMTGTENNQVDNEIKVVKKHIETENNTEGQNGDANVEAAVTVKLPGKKSSAKTETKVEVVKNVRPDGSTEEVKTTTTKTTIDGKTEITTKTETTIIPKEEEYEEEEFVEEEEEEEEENEQENAVIKETAASKEDVRENDVENDSEVDEDIKHEQKENLSSQEETSETIITKQVTVTQSEQNQENSEEEVEEEEEEKEEEVESKNEENQVENNITDNREESEEDADDEDEEKVDIKNEKIEEPEEKDRAQENQEPETKQHEELEESETIDVTKSKEVETQLEETIKTEDKKEKEVTKEDSKSSTDVTKETVANDLRDNEESEKSTVQSQDTKSTDDSKEEIIIEVQVLKPSSQETENTKIENEVKSSLSSERNIPFREPSAPLEKVEDVEIKPIGEIISKTRTENTEIITTSLDKPTTGLSTQTAYNRIENIVTVNKTTKTLDHAYDQHPPLGIPTVKTYFAPTTDRLTTSPYQPVYTPEPQTERRHSLLLDRLSVDRQIPPAELYQSNYQTYEQNQWTQEPQSEVLTVSNVKPSTITKNQQWYQQTKKEEVSYDTAPSLNAPTQDWSTQPQQRQTPQPSQTQFQYQPQTQPSYTIDKQDTFTSTLNNSNIYQQTTYQPSYVPKPTSWVGNNVNLPKTIPTINKPQSQYSYVNKEPTETYQTLPQPYSSSYIPPPWEQDPNYVPESLNTPYYTPPPSNKFTSSTTPAWTPKPTSKFSKPKPTSYIPPAPNQSFVKPVTMADQPKLPGRKTYYSEYERRYISVPEATYIPTENKFQAQPDPSPQYYYDNNEPKETVEHEWRKELREFSEKTQSQTNTDQTSVRPPWEEDPKYYAPTVTTEFTSTPTWSQTLRPSSWRDRSFESEFGRAKELSRANTLGRGRPQSSYVKSNISTPIQERTRGVSVDRYNPNNYQSPVPSEYPPVQSHTLDPSVGAKTYHNPNVPAYHSRASAEPREQSAAIPQPRHYAEARAPPLQSRSFKYLQWITGTED</sequence>
<evidence type="ECO:0000256" key="1">
    <source>
        <dbReference type="SAM" id="MobiDB-lite"/>
    </source>
</evidence>
<feature type="compositionally biased region" description="Basic and acidic residues" evidence="1">
    <location>
        <begin position="506"/>
        <end position="544"/>
    </location>
</feature>
<feature type="compositionally biased region" description="Basic and acidic residues" evidence="1">
    <location>
        <begin position="550"/>
        <end position="559"/>
    </location>
</feature>
<feature type="compositionally biased region" description="Polar residues" evidence="1">
    <location>
        <begin position="394"/>
        <end position="414"/>
    </location>
</feature>
<dbReference type="AlphaFoldDB" id="A0AAJ6Z688"/>
<dbReference type="GO" id="GO:0016301">
    <property type="term" value="F:kinase activity"/>
    <property type="evidence" value="ECO:0007669"/>
    <property type="project" value="UniProtKB-KW"/>
</dbReference>
<feature type="compositionally biased region" description="Acidic residues" evidence="1">
    <location>
        <begin position="337"/>
        <end position="357"/>
    </location>
</feature>
<feature type="compositionally biased region" description="Low complexity" evidence="1">
    <location>
        <begin position="946"/>
        <end position="959"/>
    </location>
</feature>
<feature type="compositionally biased region" description="Basic and acidic residues" evidence="1">
    <location>
        <begin position="568"/>
        <end position="577"/>
    </location>
</feature>
<keyword evidence="2" id="KW-0808">Transferase</keyword>
<dbReference type="GeneID" id="106116726"/>
<protein>
    <submittedName>
        <fullName evidence="2">Probable serine/threonine-protein kinase kinX isoform X1</fullName>
    </submittedName>
</protein>
<feature type="region of interest" description="Disordered" evidence="1">
    <location>
        <begin position="933"/>
        <end position="970"/>
    </location>
</feature>
<name>A0AAJ6Z688_PAPXU</name>
<keyword evidence="2" id="KW-0418">Kinase</keyword>
<evidence type="ECO:0000313" key="2">
    <source>
        <dbReference type="RefSeq" id="XP_013166146.1"/>
    </source>
</evidence>
<feature type="compositionally biased region" description="Polar residues" evidence="1">
    <location>
        <begin position="934"/>
        <end position="943"/>
    </location>
</feature>
<feature type="compositionally biased region" description="Polar residues" evidence="1">
    <location>
        <begin position="1045"/>
        <end position="1057"/>
    </location>
</feature>
<feature type="region of interest" description="Disordered" evidence="1">
    <location>
        <begin position="1"/>
        <end position="25"/>
    </location>
</feature>
<feature type="compositionally biased region" description="Basic and acidic residues" evidence="1">
    <location>
        <begin position="469"/>
        <end position="497"/>
    </location>
</feature>